<protein>
    <recommendedName>
        <fullName evidence="12">Exo-1,3-beta-glucanase D</fullName>
    </recommendedName>
</protein>
<dbReference type="SUPFAM" id="SSF51445">
    <property type="entry name" value="(Trans)glycosidases"/>
    <property type="match status" value="1"/>
</dbReference>
<evidence type="ECO:0000256" key="13">
    <source>
        <dbReference type="RuleBase" id="RU361153"/>
    </source>
</evidence>
<keyword evidence="9 13" id="KW-0326">Glycosidase</keyword>
<dbReference type="Gene3D" id="3.20.20.80">
    <property type="entry name" value="Glycosidases"/>
    <property type="match status" value="1"/>
</dbReference>
<evidence type="ECO:0000313" key="16">
    <source>
        <dbReference type="Proteomes" id="UP000268291"/>
    </source>
</evidence>
<feature type="domain" description="Glycoside hydrolase family 5" evidence="14">
    <location>
        <begin position="83"/>
        <end position="318"/>
    </location>
</feature>
<evidence type="ECO:0000256" key="8">
    <source>
        <dbReference type="ARBA" id="ARBA00023180"/>
    </source>
</evidence>
<evidence type="ECO:0000256" key="2">
    <source>
        <dbReference type="ARBA" id="ARBA00022475"/>
    </source>
</evidence>
<accession>A0ABY0C598</accession>
<sequence length="475" mass="53562">MKKDTVTIPPTGFVHTSGTEIVDGAGRRLLLRGVGLGNWLLAEGYMWRFGDELASPRQIEARIEGLVGAERAAEFWRTFRARYVTEADIALIAESGFDHVRLPINARGVMDDDGVFLEDGFAHIDDAIDWCERHGLWILLDLHGAPGGQTGTNIDDSPNGVPELFMDERYRALTVRLWTEIARRYRSRTAVLGYDLLNEPLPNEWHDRYADDLVTLYAELTSAVRAVDPDHLIMYEGTRWATDWSIFDRVEDGNAVLQFHRYWCPPDRSSIVEYLDARDRLGVPIYMGEGGENTPEWIYSATRLYERHGIGWNFWPWKKLETRTSPLSVSAPEGWSRITDPADALEPEAAWTILLDMLDRIRVERCEWRAPVVDALFGRLPLDLPAWGGGADGPAWSDIPEGMWHHTAGEPYATDEHVSVHLPTGARLEFPLASEPSSWVVRSSDDGAVDVAWVDDRLVATARRAVTVTGMRVEV</sequence>
<evidence type="ECO:0000256" key="3">
    <source>
        <dbReference type="ARBA" id="ARBA00022692"/>
    </source>
</evidence>
<gene>
    <name evidence="15" type="ORF">ELQ93_13460</name>
</gene>
<comment type="function">
    <text evidence="11">Glucosidase involved in the degradation of cellulosic biomass. Active on lichenan.</text>
</comment>
<proteinExistence type="inferred from homology"/>
<evidence type="ECO:0000256" key="4">
    <source>
        <dbReference type="ARBA" id="ARBA00022801"/>
    </source>
</evidence>
<evidence type="ECO:0000313" key="15">
    <source>
        <dbReference type="EMBL" id="RUQ84607.1"/>
    </source>
</evidence>
<evidence type="ECO:0000259" key="14">
    <source>
        <dbReference type="Pfam" id="PF00150"/>
    </source>
</evidence>
<dbReference type="PANTHER" id="PTHR31297">
    <property type="entry name" value="GLUCAN ENDO-1,6-BETA-GLUCOSIDASE B"/>
    <property type="match status" value="1"/>
</dbReference>
<organism evidence="15 16">
    <name type="scientific">Labedella gwakjiensis</name>
    <dbReference type="NCBI Taxonomy" id="390269"/>
    <lineage>
        <taxon>Bacteria</taxon>
        <taxon>Bacillati</taxon>
        <taxon>Actinomycetota</taxon>
        <taxon>Actinomycetes</taxon>
        <taxon>Micrococcales</taxon>
        <taxon>Microbacteriaceae</taxon>
        <taxon>Labedella</taxon>
    </lineage>
</organism>
<keyword evidence="16" id="KW-1185">Reference proteome</keyword>
<evidence type="ECO:0000256" key="11">
    <source>
        <dbReference type="ARBA" id="ARBA00037126"/>
    </source>
</evidence>
<evidence type="ECO:0000256" key="7">
    <source>
        <dbReference type="ARBA" id="ARBA00023136"/>
    </source>
</evidence>
<dbReference type="InterPro" id="IPR017853">
    <property type="entry name" value="GH"/>
</dbReference>
<comment type="subcellular location">
    <subcellularLocation>
        <location evidence="1">Cell membrane</location>
        <topology evidence="1">Single-pass type II membrane protein</topology>
    </subcellularLocation>
</comment>
<keyword evidence="5" id="KW-0735">Signal-anchor</keyword>
<evidence type="ECO:0000256" key="9">
    <source>
        <dbReference type="ARBA" id="ARBA00023295"/>
    </source>
</evidence>
<keyword evidence="8" id="KW-0325">Glycoprotein</keyword>
<name>A0ABY0C598_9MICO</name>
<keyword evidence="3" id="KW-0812">Transmembrane</keyword>
<dbReference type="PANTHER" id="PTHR31297:SF34">
    <property type="entry name" value="GLUCAN 1,3-BETA-GLUCOSIDASE 2"/>
    <property type="match status" value="1"/>
</dbReference>
<comment type="similarity">
    <text evidence="13">Belongs to the glycosyl hydrolase 5 (cellulase A) family.</text>
</comment>
<keyword evidence="10" id="KW-0961">Cell wall biogenesis/degradation</keyword>
<dbReference type="RefSeq" id="WP_106562439.1">
    <property type="nucleotide sequence ID" value="NZ_PYAU01000001.1"/>
</dbReference>
<evidence type="ECO:0000256" key="1">
    <source>
        <dbReference type="ARBA" id="ARBA00004401"/>
    </source>
</evidence>
<dbReference type="PROSITE" id="PS00659">
    <property type="entry name" value="GLYCOSYL_HYDROL_F5"/>
    <property type="match status" value="1"/>
</dbReference>
<keyword evidence="7" id="KW-0472">Membrane</keyword>
<dbReference type="InterPro" id="IPR050386">
    <property type="entry name" value="Glycosyl_hydrolase_5"/>
</dbReference>
<keyword evidence="6" id="KW-1133">Transmembrane helix</keyword>
<reference evidence="15 16" key="1">
    <citation type="submission" date="2018-12" db="EMBL/GenBank/DDBJ databases">
        <authorList>
            <person name="hu s."/>
            <person name="Xu Y."/>
            <person name="Xu B."/>
            <person name="Li F."/>
        </authorList>
    </citation>
    <scope>NUCLEOTIDE SEQUENCE [LARGE SCALE GENOMIC DNA]</scope>
    <source>
        <strain evidence="15 16">KSW2-17</strain>
    </source>
</reference>
<dbReference type="InterPro" id="IPR001547">
    <property type="entry name" value="Glyco_hydro_5"/>
</dbReference>
<evidence type="ECO:0000256" key="5">
    <source>
        <dbReference type="ARBA" id="ARBA00022968"/>
    </source>
</evidence>
<evidence type="ECO:0000256" key="6">
    <source>
        <dbReference type="ARBA" id="ARBA00022989"/>
    </source>
</evidence>
<dbReference type="EMBL" id="RZGY01000002">
    <property type="protein sequence ID" value="RUQ84607.1"/>
    <property type="molecule type" value="Genomic_DNA"/>
</dbReference>
<keyword evidence="2" id="KW-1003">Cell membrane</keyword>
<dbReference type="Proteomes" id="UP000268291">
    <property type="component" value="Unassembled WGS sequence"/>
</dbReference>
<keyword evidence="4 13" id="KW-0378">Hydrolase</keyword>
<dbReference type="InterPro" id="IPR018087">
    <property type="entry name" value="Glyco_hydro_5_CS"/>
</dbReference>
<dbReference type="Pfam" id="PF00150">
    <property type="entry name" value="Cellulase"/>
    <property type="match status" value="1"/>
</dbReference>
<comment type="caution">
    <text evidence="15">The sequence shown here is derived from an EMBL/GenBank/DDBJ whole genome shotgun (WGS) entry which is preliminary data.</text>
</comment>
<evidence type="ECO:0000256" key="10">
    <source>
        <dbReference type="ARBA" id="ARBA00023316"/>
    </source>
</evidence>
<evidence type="ECO:0000256" key="12">
    <source>
        <dbReference type="ARBA" id="ARBA00041260"/>
    </source>
</evidence>